<organism evidence="14 15">
    <name type="scientific">Phyllotreta striolata</name>
    <name type="common">Striped flea beetle</name>
    <name type="synonym">Crioceris striolata</name>
    <dbReference type="NCBI Taxonomy" id="444603"/>
    <lineage>
        <taxon>Eukaryota</taxon>
        <taxon>Metazoa</taxon>
        <taxon>Ecdysozoa</taxon>
        <taxon>Arthropoda</taxon>
        <taxon>Hexapoda</taxon>
        <taxon>Insecta</taxon>
        <taxon>Pterygota</taxon>
        <taxon>Neoptera</taxon>
        <taxon>Endopterygota</taxon>
        <taxon>Coleoptera</taxon>
        <taxon>Polyphaga</taxon>
        <taxon>Cucujiformia</taxon>
        <taxon>Chrysomeloidea</taxon>
        <taxon>Chrysomelidae</taxon>
        <taxon>Galerucinae</taxon>
        <taxon>Alticini</taxon>
        <taxon>Phyllotreta</taxon>
    </lineage>
</organism>
<evidence type="ECO:0000256" key="10">
    <source>
        <dbReference type="ARBA" id="ARBA00023201"/>
    </source>
</evidence>
<dbReference type="PANTHER" id="PTHR11690">
    <property type="entry name" value="AMILORIDE-SENSITIVE SODIUM CHANNEL-RELATED"/>
    <property type="match status" value="1"/>
</dbReference>
<evidence type="ECO:0000256" key="12">
    <source>
        <dbReference type="RuleBase" id="RU000679"/>
    </source>
</evidence>
<dbReference type="GO" id="GO:0015280">
    <property type="term" value="F:ligand-gated sodium channel activity"/>
    <property type="evidence" value="ECO:0007669"/>
    <property type="project" value="TreeGrafter"/>
</dbReference>
<dbReference type="EMBL" id="OU900099">
    <property type="protein sequence ID" value="CAG9863576.1"/>
    <property type="molecule type" value="Genomic_DNA"/>
</dbReference>
<dbReference type="Proteomes" id="UP001153712">
    <property type="component" value="Chromosome 6"/>
</dbReference>
<dbReference type="Gene3D" id="2.60.470.10">
    <property type="entry name" value="Acid-sensing ion channels like domains"/>
    <property type="match status" value="1"/>
</dbReference>
<dbReference type="Pfam" id="PF00858">
    <property type="entry name" value="ASC"/>
    <property type="match status" value="1"/>
</dbReference>
<gene>
    <name evidence="14" type="ORF">PHYEVI_LOCUS9862</name>
</gene>
<keyword evidence="7" id="KW-0915">Sodium</keyword>
<reference evidence="14" key="1">
    <citation type="submission" date="2022-01" db="EMBL/GenBank/DDBJ databases">
        <authorList>
            <person name="King R."/>
        </authorList>
    </citation>
    <scope>NUCLEOTIDE SEQUENCE</scope>
</reference>
<keyword evidence="5 12" id="KW-0812">Transmembrane</keyword>
<keyword evidence="4 12" id="KW-0894">Sodium channel</keyword>
<keyword evidence="8 12" id="KW-0406">Ion transport</keyword>
<evidence type="ECO:0000313" key="15">
    <source>
        <dbReference type="Proteomes" id="UP001153712"/>
    </source>
</evidence>
<dbReference type="PRINTS" id="PR01078">
    <property type="entry name" value="AMINACHANNEL"/>
</dbReference>
<evidence type="ECO:0000256" key="1">
    <source>
        <dbReference type="ARBA" id="ARBA00004141"/>
    </source>
</evidence>
<evidence type="ECO:0000256" key="3">
    <source>
        <dbReference type="ARBA" id="ARBA00022448"/>
    </source>
</evidence>
<dbReference type="PANTHER" id="PTHR11690:SF253">
    <property type="entry name" value="PICKPOCKET 18-RELATED"/>
    <property type="match status" value="1"/>
</dbReference>
<keyword evidence="3 12" id="KW-0813">Transport</keyword>
<keyword evidence="11 12" id="KW-0407">Ion channel</keyword>
<dbReference type="AlphaFoldDB" id="A0A9N9TRC4"/>
<comment type="similarity">
    <text evidence="2 12">Belongs to the amiloride-sensitive sodium channel (TC 1.A.6) family.</text>
</comment>
<evidence type="ECO:0000256" key="5">
    <source>
        <dbReference type="ARBA" id="ARBA00022692"/>
    </source>
</evidence>
<dbReference type="GO" id="GO:0005886">
    <property type="term" value="C:plasma membrane"/>
    <property type="evidence" value="ECO:0007669"/>
    <property type="project" value="TreeGrafter"/>
</dbReference>
<dbReference type="Gene3D" id="1.10.287.770">
    <property type="entry name" value="YojJ-like"/>
    <property type="match status" value="1"/>
</dbReference>
<feature type="transmembrane region" description="Helical" evidence="13">
    <location>
        <begin position="471"/>
        <end position="494"/>
    </location>
</feature>
<dbReference type="OrthoDB" id="6436100at2759"/>
<sequence length="509" mass="58719">MMGEKSRRIKKKKTAKKIIFSDIWRFFLTNTSIHGCKRISDKKISLLEKALWITFSLVSIVLTFIILQTLWNDYVNNPIFIARDPVDIPVTEISFPGVAICNINKISKKRALRFAETLHSQHSFIREKFHTVSDLAEALRLLANLYDYSDIRVDIAQTLQDILEKYDNLTDDVNLVKRLIHLAPACNEILEKCKWGGRDYECRDLLFTRETFDGFCCVFNYVKRRKGAAKLIHETADTVRNPYNGAGQGIDKGLQLTLKNNLEDYFSTTLETNGYIVSIFNPRDYADKSSGSLTEIVVNAGTEVFVSIQVSVVNSQQSIRMFPWKMRKCIFNDEIHTEYGDFRNSDCLAVCKMKAMKNLCQCVPFFDPIGDYSFCRLTDLPCLSNFYRKWTSYYPTGESSPSLNFEREDSINCEHCLPACNDQIYHVSVDTSPIKINSNNKTYVNVYFQHPFGAAYNRRLTQEWYQLLSNFGGFISLIMGLSFISFAEILLLVLKLIVYYYNRIINDTI</sequence>
<keyword evidence="9 13" id="KW-0472">Membrane</keyword>
<evidence type="ECO:0000313" key="14">
    <source>
        <dbReference type="EMBL" id="CAG9863576.1"/>
    </source>
</evidence>
<keyword evidence="15" id="KW-1185">Reference proteome</keyword>
<protein>
    <recommendedName>
        <fullName evidence="16">Sodium channel protein Nach</fullName>
    </recommendedName>
</protein>
<proteinExistence type="inferred from homology"/>
<evidence type="ECO:0008006" key="16">
    <source>
        <dbReference type="Google" id="ProtNLM"/>
    </source>
</evidence>
<dbReference type="InterPro" id="IPR001873">
    <property type="entry name" value="ENaC"/>
</dbReference>
<evidence type="ECO:0000256" key="2">
    <source>
        <dbReference type="ARBA" id="ARBA00007193"/>
    </source>
</evidence>
<comment type="subcellular location">
    <subcellularLocation>
        <location evidence="1">Membrane</location>
        <topology evidence="1">Multi-pass membrane protein</topology>
    </subcellularLocation>
</comment>
<feature type="transmembrane region" description="Helical" evidence="13">
    <location>
        <begin position="50"/>
        <end position="71"/>
    </location>
</feature>
<evidence type="ECO:0000256" key="6">
    <source>
        <dbReference type="ARBA" id="ARBA00022989"/>
    </source>
</evidence>
<keyword evidence="10 12" id="KW-0739">Sodium transport</keyword>
<evidence type="ECO:0000256" key="13">
    <source>
        <dbReference type="SAM" id="Phobius"/>
    </source>
</evidence>
<name>A0A9N9TRC4_PHYSR</name>
<evidence type="ECO:0000256" key="4">
    <source>
        <dbReference type="ARBA" id="ARBA00022461"/>
    </source>
</evidence>
<keyword evidence="6 13" id="KW-1133">Transmembrane helix</keyword>
<evidence type="ECO:0000256" key="9">
    <source>
        <dbReference type="ARBA" id="ARBA00023136"/>
    </source>
</evidence>
<evidence type="ECO:0000256" key="7">
    <source>
        <dbReference type="ARBA" id="ARBA00023053"/>
    </source>
</evidence>
<accession>A0A9N9TRC4</accession>
<evidence type="ECO:0000256" key="11">
    <source>
        <dbReference type="ARBA" id="ARBA00023303"/>
    </source>
</evidence>
<evidence type="ECO:0000256" key="8">
    <source>
        <dbReference type="ARBA" id="ARBA00023065"/>
    </source>
</evidence>